<accession>A0A4Y2I0L7</accession>
<name>A0A4Y2I0L7_ARAVE</name>
<dbReference type="Proteomes" id="UP000499080">
    <property type="component" value="Unassembled WGS sequence"/>
</dbReference>
<organism evidence="2 3">
    <name type="scientific">Araneus ventricosus</name>
    <name type="common">Orbweaver spider</name>
    <name type="synonym">Epeira ventricosa</name>
    <dbReference type="NCBI Taxonomy" id="182803"/>
    <lineage>
        <taxon>Eukaryota</taxon>
        <taxon>Metazoa</taxon>
        <taxon>Ecdysozoa</taxon>
        <taxon>Arthropoda</taxon>
        <taxon>Chelicerata</taxon>
        <taxon>Arachnida</taxon>
        <taxon>Araneae</taxon>
        <taxon>Araneomorphae</taxon>
        <taxon>Entelegynae</taxon>
        <taxon>Araneoidea</taxon>
        <taxon>Araneidae</taxon>
        <taxon>Araneus</taxon>
    </lineage>
</organism>
<dbReference type="GO" id="GO:0009897">
    <property type="term" value="C:external side of plasma membrane"/>
    <property type="evidence" value="ECO:0007669"/>
    <property type="project" value="InterPro"/>
</dbReference>
<dbReference type="OrthoDB" id="10039782at2759"/>
<dbReference type="GO" id="GO:0007624">
    <property type="term" value="P:ultradian rhythm"/>
    <property type="evidence" value="ECO:0007669"/>
    <property type="project" value="InterPro"/>
</dbReference>
<dbReference type="PANTHER" id="PTHR16001">
    <property type="entry name" value="ECTO-NOX DISULFIDE-THIOL EXCHANGER"/>
    <property type="match status" value="1"/>
</dbReference>
<feature type="coiled-coil region" evidence="1">
    <location>
        <begin position="78"/>
        <end position="121"/>
    </location>
</feature>
<proteinExistence type="predicted"/>
<keyword evidence="1" id="KW-0175">Coiled coil</keyword>
<dbReference type="AlphaFoldDB" id="A0A4Y2I0L7"/>
<evidence type="ECO:0000313" key="2">
    <source>
        <dbReference type="EMBL" id="GBM71100.1"/>
    </source>
</evidence>
<reference evidence="2 3" key="1">
    <citation type="journal article" date="2019" name="Sci. Rep.">
        <title>Orb-weaving spider Araneus ventricosus genome elucidates the spidroin gene catalogue.</title>
        <authorList>
            <person name="Kono N."/>
            <person name="Nakamura H."/>
            <person name="Ohtoshi R."/>
            <person name="Moran D.A.P."/>
            <person name="Shinohara A."/>
            <person name="Yoshida Y."/>
            <person name="Fujiwara M."/>
            <person name="Mori M."/>
            <person name="Tomita M."/>
            <person name="Arakawa K."/>
        </authorList>
    </citation>
    <scope>NUCLEOTIDE SEQUENCE [LARGE SCALE GENOMIC DNA]</scope>
</reference>
<evidence type="ECO:0000256" key="1">
    <source>
        <dbReference type="SAM" id="Coils"/>
    </source>
</evidence>
<gene>
    <name evidence="2" type="ORF">AVEN_146312_1</name>
</gene>
<feature type="coiled-coil region" evidence="1">
    <location>
        <begin position="182"/>
        <end position="216"/>
    </location>
</feature>
<dbReference type="InterPro" id="IPR038876">
    <property type="entry name" value="ENOX"/>
</dbReference>
<dbReference type="GO" id="GO:0016491">
    <property type="term" value="F:oxidoreductase activity"/>
    <property type="evidence" value="ECO:0007669"/>
    <property type="project" value="InterPro"/>
</dbReference>
<protein>
    <submittedName>
        <fullName evidence="2">Uncharacterized protein</fullName>
    </submittedName>
</protein>
<evidence type="ECO:0000313" key="3">
    <source>
        <dbReference type="Proteomes" id="UP000499080"/>
    </source>
</evidence>
<dbReference type="PANTHER" id="PTHR16001:SF4">
    <property type="entry name" value="ECTO-NOX DISULFIDE-THIOL EXCHANGER 1-LIKE PROTEIN"/>
    <property type="match status" value="1"/>
</dbReference>
<comment type="caution">
    <text evidence="2">The sequence shown here is derived from an EMBL/GenBank/DDBJ whole genome shotgun (WGS) entry which is preliminary data.</text>
</comment>
<dbReference type="EMBL" id="BGPR01002291">
    <property type="protein sequence ID" value="GBM71100.1"/>
    <property type="molecule type" value="Genomic_DNA"/>
</dbReference>
<keyword evidence="3" id="KW-1185">Reference proteome</keyword>
<sequence length="317" mass="37110">MDKASEASNPFYIAKLNDYGVIPPFSKKEAEILAERLNNEESHREAQQVLIAWMEQGECNENNVTLFFSLIKLCHDYVKKLKEEQKECLEEVQKAEKNLGYEKIQYDLNKIKNAFKAIEKQDIWESFTPIQRKNIQIMKKDLFDLGQSTSNAVEEESTDIKNDAYKLKLILNRMINSLTSKTNEIREAKKVIEAKCKEYENEISDLKLQLEEPRKKDQMSQTQENPVEAAFGYNPDYDRRNEDRIMCSISFLLYEHQSGLNLDSIYSYLKINTPTANRKEIEFVLRRFPQLFKEIGLGQESKWIYIGFGIGKWVTIV</sequence>